<dbReference type="PANTHER" id="PTHR43194:SF5">
    <property type="entry name" value="PIMELOYL-[ACYL-CARRIER PROTEIN] METHYL ESTER ESTERASE"/>
    <property type="match status" value="1"/>
</dbReference>
<reference evidence="3" key="1">
    <citation type="journal article" date="2019" name="Int. J. Syst. Evol. Microbiol.">
        <title>The Global Catalogue of Microorganisms (GCM) 10K type strain sequencing project: providing services to taxonomists for standard genome sequencing and annotation.</title>
        <authorList>
            <consortium name="The Broad Institute Genomics Platform"/>
            <consortium name="The Broad Institute Genome Sequencing Center for Infectious Disease"/>
            <person name="Wu L."/>
            <person name="Ma J."/>
        </authorList>
    </citation>
    <scope>NUCLEOTIDE SEQUENCE [LARGE SCALE GENOMIC DNA]</scope>
    <source>
        <strain evidence="3">KCTC 15012</strain>
    </source>
</reference>
<comment type="caution">
    <text evidence="2">The sequence shown here is derived from an EMBL/GenBank/DDBJ whole genome shotgun (WGS) entry which is preliminary data.</text>
</comment>
<dbReference type="InterPro" id="IPR029058">
    <property type="entry name" value="AB_hydrolase_fold"/>
</dbReference>
<dbReference type="EMBL" id="JBHUIY010000008">
    <property type="protein sequence ID" value="MFD2233374.1"/>
    <property type="molecule type" value="Genomic_DNA"/>
</dbReference>
<sequence length="274" mass="28835">MTIQSRAAIPVAPRPAAAPPPAVLLIHGLGGTPAEMHAIARAAAAAGHPVVPVRLAGHCGSEADLAASTWRHWLASVEAAHDAAIAAHGRVVVAGLCLGALLALALADRHPATVRGLALYSLPLRYDGWGVPPLTPLLLPLLLATRWGRDHRFVARDPFGVKDPRRRAVLAAGKRRGDSLAAGAAAITGRSLAELDALRRHLLPRLPAITTPALIVHAVEDDIAGPRSPRALAAALGGPNRILWLHDCYHMITLDRQRDRVARETVAFFASLAA</sequence>
<dbReference type="PIRSF" id="PIRSF017388">
    <property type="entry name" value="Esterase_lipase"/>
    <property type="match status" value="1"/>
</dbReference>
<dbReference type="Proteomes" id="UP001597296">
    <property type="component" value="Unassembled WGS sequence"/>
</dbReference>
<protein>
    <submittedName>
        <fullName evidence="2">Alpha/beta hydrolase</fullName>
    </submittedName>
</protein>
<keyword evidence="3" id="KW-1185">Reference proteome</keyword>
<gene>
    <name evidence="2" type="ORF">ACFSNB_06125</name>
</gene>
<name>A0ABW5C7S8_9PROT</name>
<dbReference type="PANTHER" id="PTHR43194">
    <property type="entry name" value="HYDROLASE ALPHA/BETA FOLD FAMILY"/>
    <property type="match status" value="1"/>
</dbReference>
<dbReference type="InterPro" id="IPR022742">
    <property type="entry name" value="Hydrolase_4"/>
</dbReference>
<evidence type="ECO:0000313" key="3">
    <source>
        <dbReference type="Proteomes" id="UP001597296"/>
    </source>
</evidence>
<dbReference type="InterPro" id="IPR012354">
    <property type="entry name" value="Esterase_lipase"/>
</dbReference>
<organism evidence="2 3">
    <name type="scientific">Phaeospirillum tilakii</name>
    <dbReference type="NCBI Taxonomy" id="741673"/>
    <lineage>
        <taxon>Bacteria</taxon>
        <taxon>Pseudomonadati</taxon>
        <taxon>Pseudomonadota</taxon>
        <taxon>Alphaproteobacteria</taxon>
        <taxon>Rhodospirillales</taxon>
        <taxon>Rhodospirillaceae</taxon>
        <taxon>Phaeospirillum</taxon>
    </lineage>
</organism>
<dbReference type="Pfam" id="PF12146">
    <property type="entry name" value="Hydrolase_4"/>
    <property type="match status" value="1"/>
</dbReference>
<dbReference type="Gene3D" id="3.40.50.1820">
    <property type="entry name" value="alpha/beta hydrolase"/>
    <property type="match status" value="1"/>
</dbReference>
<accession>A0ABW5C7S8</accession>
<proteinExistence type="predicted"/>
<dbReference type="GO" id="GO:0016787">
    <property type="term" value="F:hydrolase activity"/>
    <property type="evidence" value="ECO:0007669"/>
    <property type="project" value="UniProtKB-KW"/>
</dbReference>
<keyword evidence="2" id="KW-0378">Hydrolase</keyword>
<dbReference type="SUPFAM" id="SSF53474">
    <property type="entry name" value="alpha/beta-Hydrolases"/>
    <property type="match status" value="1"/>
</dbReference>
<feature type="domain" description="Serine aminopeptidase S33" evidence="1">
    <location>
        <begin position="21"/>
        <end position="256"/>
    </location>
</feature>
<evidence type="ECO:0000259" key="1">
    <source>
        <dbReference type="Pfam" id="PF12146"/>
    </source>
</evidence>
<dbReference type="RefSeq" id="WP_377315151.1">
    <property type="nucleotide sequence ID" value="NZ_JBHUIY010000008.1"/>
</dbReference>
<evidence type="ECO:0000313" key="2">
    <source>
        <dbReference type="EMBL" id="MFD2233374.1"/>
    </source>
</evidence>
<dbReference type="InterPro" id="IPR050228">
    <property type="entry name" value="Carboxylesterase_BioH"/>
</dbReference>